<comment type="caution">
    <text evidence="2">The sequence shown here is derived from an EMBL/GenBank/DDBJ whole genome shotgun (WGS) entry which is preliminary data.</text>
</comment>
<dbReference type="EMBL" id="JAAKZY010000253">
    <property type="protein sequence ID" value="NGO14354.1"/>
    <property type="molecule type" value="Genomic_DNA"/>
</dbReference>
<sequence>MKQVSHGDGPDAGDDPAGFALALDVARALHPPVARAPEVAAAAPAAVRPARRGSARRRTVRG</sequence>
<accession>A0A6G4VKN4</accession>
<proteinExistence type="predicted"/>
<protein>
    <submittedName>
        <fullName evidence="2">Uncharacterized protein</fullName>
    </submittedName>
</protein>
<name>A0A6G4VKN4_9ACTN</name>
<evidence type="ECO:0000313" key="2">
    <source>
        <dbReference type="EMBL" id="NGO14354.1"/>
    </source>
</evidence>
<organism evidence="2 3">
    <name type="scientific">Streptomyces scabichelini</name>
    <dbReference type="NCBI Taxonomy" id="2711217"/>
    <lineage>
        <taxon>Bacteria</taxon>
        <taxon>Bacillati</taxon>
        <taxon>Actinomycetota</taxon>
        <taxon>Actinomycetes</taxon>
        <taxon>Kitasatosporales</taxon>
        <taxon>Streptomycetaceae</taxon>
        <taxon>Streptomyces</taxon>
    </lineage>
</organism>
<gene>
    <name evidence="2" type="ORF">G5C60_43870</name>
</gene>
<reference evidence="2 3" key="1">
    <citation type="submission" date="2020-02" db="EMBL/GenBank/DDBJ databases">
        <title>Whole-genome analyses of novel actinobacteria.</title>
        <authorList>
            <person name="Sahin N."/>
            <person name="Gencbay T."/>
        </authorList>
    </citation>
    <scope>NUCLEOTIDE SEQUENCE [LARGE SCALE GENOMIC DNA]</scope>
    <source>
        <strain evidence="2 3">HC44</strain>
    </source>
</reference>
<dbReference type="AlphaFoldDB" id="A0A6G4VKN4"/>
<dbReference type="Proteomes" id="UP000472335">
    <property type="component" value="Unassembled WGS sequence"/>
</dbReference>
<evidence type="ECO:0000313" key="3">
    <source>
        <dbReference type="Proteomes" id="UP000472335"/>
    </source>
</evidence>
<evidence type="ECO:0000256" key="1">
    <source>
        <dbReference type="SAM" id="MobiDB-lite"/>
    </source>
</evidence>
<feature type="region of interest" description="Disordered" evidence="1">
    <location>
        <begin position="42"/>
        <end position="62"/>
    </location>
</feature>
<keyword evidence="3" id="KW-1185">Reference proteome</keyword>
<feature type="compositionally biased region" description="Basic residues" evidence="1">
    <location>
        <begin position="49"/>
        <end position="62"/>
    </location>
</feature>